<dbReference type="SUPFAM" id="SSF52413">
    <property type="entry name" value="UDP-glucose/GDP-mannose dehydrogenase C-terminal domain"/>
    <property type="match status" value="1"/>
</dbReference>
<dbReference type="Pfam" id="PF03721">
    <property type="entry name" value="UDPG_MGDP_dh_N"/>
    <property type="match status" value="1"/>
</dbReference>
<dbReference type="Pfam" id="PF03720">
    <property type="entry name" value="UDPG_MGDP_dh_C"/>
    <property type="match status" value="1"/>
</dbReference>
<sequence>MKITVVGTGYVGLVSGACLADVGNDVLCLDVDPAKIRILEGGGIPIHEPGLLEIVRRNVEAGRLFFTTDVEQAARHGTMQFIAVGTPPDEDGSADLKYVVAAARNIGRHMDGYRVVVNKSTVPVGTGDRVREAIVAELAAREADFPFSVVSNPEFLKEGAAVDDFMRPDRIIVGADDERAIDLMRELYGPFQRNREKMLVMDVRSAELTKYAANAMLATRISFMNELANLAETLGADIELVRQGIGSDPRIGWHFLYPGCGYGGSCFPKDVKALINTGDERGQDLLILNAVEAANEAQKLRLVDKVVARFGEDLSDCHFGLWGLAFKPNTDDMRDAPSRVIVAELLRRGATVAAYDPVAMGEARRIFGDEPRLAYAERPMDVLEGADALIIVTEWKEFRSPDFIQIRQMLRHAVVFDGRNMYEPSVMARVGLEYHGIGRR</sequence>
<dbReference type="InterPro" id="IPR014026">
    <property type="entry name" value="UDP-Glc/GDP-Man_DH_dimer"/>
</dbReference>
<evidence type="ECO:0000256" key="7">
    <source>
        <dbReference type="ARBA" id="ARBA00047473"/>
    </source>
</evidence>
<evidence type="ECO:0000256" key="5">
    <source>
        <dbReference type="ARBA" id="ARBA00023002"/>
    </source>
</evidence>
<gene>
    <name evidence="10" type="ORF">GO608_03255</name>
</gene>
<dbReference type="Pfam" id="PF00984">
    <property type="entry name" value="UDPG_MGDP_dh"/>
    <property type="match status" value="1"/>
</dbReference>
<comment type="caution">
    <text evidence="10">The sequence shown here is derived from an EMBL/GenBank/DDBJ whole genome shotgun (WGS) entry which is preliminary data.</text>
</comment>
<keyword evidence="11" id="KW-1185">Reference proteome</keyword>
<keyword evidence="5 8" id="KW-0560">Oxidoreductase</keyword>
<dbReference type="InterPro" id="IPR017476">
    <property type="entry name" value="UDP-Glc/GDP-Man"/>
</dbReference>
<dbReference type="EMBL" id="WTVH01000004">
    <property type="protein sequence ID" value="NMF92349.1"/>
    <property type="molecule type" value="Genomic_DNA"/>
</dbReference>
<dbReference type="InterPro" id="IPR008927">
    <property type="entry name" value="6-PGluconate_DH-like_C_sf"/>
</dbReference>
<dbReference type="RefSeq" id="WP_169197673.1">
    <property type="nucleotide sequence ID" value="NZ_WTVH02000010.1"/>
</dbReference>
<dbReference type="PANTHER" id="PTHR43750:SF3">
    <property type="entry name" value="UDP-GLUCOSE 6-DEHYDROGENASE TUAD"/>
    <property type="match status" value="1"/>
</dbReference>
<dbReference type="SUPFAM" id="SSF51735">
    <property type="entry name" value="NAD(P)-binding Rossmann-fold domains"/>
    <property type="match status" value="1"/>
</dbReference>
<evidence type="ECO:0000256" key="8">
    <source>
        <dbReference type="PIRNR" id="PIRNR000124"/>
    </source>
</evidence>
<dbReference type="PIRSF" id="PIRSF500134">
    <property type="entry name" value="UDPglc_DH_bac"/>
    <property type="match status" value="1"/>
</dbReference>
<dbReference type="InterPro" id="IPR014027">
    <property type="entry name" value="UDP-Glc/GDP-Man_DH_C"/>
</dbReference>
<protein>
    <recommendedName>
        <fullName evidence="4 8">UDP-glucose 6-dehydrogenase</fullName>
        <ecNumber evidence="3 8">1.1.1.22</ecNumber>
    </recommendedName>
</protein>
<evidence type="ECO:0000313" key="11">
    <source>
        <dbReference type="Proteomes" id="UP000601990"/>
    </source>
</evidence>
<evidence type="ECO:0000256" key="1">
    <source>
        <dbReference type="ARBA" id="ARBA00004701"/>
    </source>
</evidence>
<keyword evidence="6 8" id="KW-0520">NAD</keyword>
<dbReference type="Gene3D" id="3.40.50.720">
    <property type="entry name" value="NAD(P)-binding Rossmann-like Domain"/>
    <property type="match status" value="2"/>
</dbReference>
<dbReference type="InterPro" id="IPR036220">
    <property type="entry name" value="UDP-Glc/GDP-Man_DH_C_sf"/>
</dbReference>
<evidence type="ECO:0000256" key="6">
    <source>
        <dbReference type="ARBA" id="ARBA00023027"/>
    </source>
</evidence>
<dbReference type="SUPFAM" id="SSF48179">
    <property type="entry name" value="6-phosphogluconate dehydrogenase C-terminal domain-like"/>
    <property type="match status" value="1"/>
</dbReference>
<evidence type="ECO:0000259" key="9">
    <source>
        <dbReference type="SMART" id="SM00984"/>
    </source>
</evidence>
<dbReference type="PANTHER" id="PTHR43750">
    <property type="entry name" value="UDP-GLUCOSE 6-DEHYDROGENASE TUAD"/>
    <property type="match status" value="1"/>
</dbReference>
<comment type="pathway">
    <text evidence="1">Nucleotide-sugar biosynthesis; UDP-alpha-D-glucuronate biosynthesis; UDP-alpha-D-glucuronate from UDP-alpha-D-glucose: step 1/1.</text>
</comment>
<evidence type="ECO:0000256" key="4">
    <source>
        <dbReference type="ARBA" id="ARBA00015132"/>
    </source>
</evidence>
<feature type="domain" description="UDP-glucose/GDP-mannose dehydrogenase C-terminal" evidence="9">
    <location>
        <begin position="320"/>
        <end position="424"/>
    </location>
</feature>
<proteinExistence type="inferred from homology"/>
<dbReference type="Proteomes" id="UP000601990">
    <property type="component" value="Unassembled WGS sequence"/>
</dbReference>
<name>A0ABX1N193_9RHOO</name>
<dbReference type="InterPro" id="IPR001732">
    <property type="entry name" value="UDP-Glc/GDP-Man_DH_N"/>
</dbReference>
<dbReference type="InterPro" id="IPR028357">
    <property type="entry name" value="UDPglc_DH_bac"/>
</dbReference>
<dbReference type="PROSITE" id="PS51257">
    <property type="entry name" value="PROKAR_LIPOPROTEIN"/>
    <property type="match status" value="1"/>
</dbReference>
<accession>A0ABX1N193</accession>
<dbReference type="SMART" id="SM00984">
    <property type="entry name" value="UDPG_MGDP_dh_C"/>
    <property type="match status" value="1"/>
</dbReference>
<evidence type="ECO:0000256" key="3">
    <source>
        <dbReference type="ARBA" id="ARBA00012954"/>
    </source>
</evidence>
<dbReference type="Gene3D" id="1.20.5.100">
    <property type="entry name" value="Cytochrome c1, transmembrane anchor, C-terminal"/>
    <property type="match status" value="1"/>
</dbReference>
<evidence type="ECO:0000256" key="2">
    <source>
        <dbReference type="ARBA" id="ARBA00006601"/>
    </source>
</evidence>
<comment type="similarity">
    <text evidence="2 8">Belongs to the UDP-glucose/GDP-mannose dehydrogenase family.</text>
</comment>
<dbReference type="EC" id="1.1.1.22" evidence="3 8"/>
<evidence type="ECO:0000313" key="10">
    <source>
        <dbReference type="EMBL" id="NMF92349.1"/>
    </source>
</evidence>
<dbReference type="NCBIfam" id="TIGR03026">
    <property type="entry name" value="NDP-sugDHase"/>
    <property type="match status" value="1"/>
</dbReference>
<reference evidence="10" key="1">
    <citation type="submission" date="2019-12" db="EMBL/GenBank/DDBJ databases">
        <title>Comparative genomics gives insights into the taxonomy of the Azoarcus-Aromatoleum group and reveals separate origins of nif in the plant-associated Azoarcus and non-plant-associated Aromatoleum sub-groups.</title>
        <authorList>
            <person name="Lafos M."/>
            <person name="Maluk M."/>
            <person name="Batista M."/>
            <person name="Junghare M."/>
            <person name="Carmona M."/>
            <person name="Faoro H."/>
            <person name="Cruz L.M."/>
            <person name="Battistoni F."/>
            <person name="De Souza E."/>
            <person name="Pedrosa F."/>
            <person name="Chen W.-M."/>
            <person name="Poole P.S."/>
            <person name="Dixon R.A."/>
            <person name="James E.K."/>
        </authorList>
    </citation>
    <scope>NUCLEOTIDE SEQUENCE</scope>
    <source>
        <strain evidence="10">U120</strain>
    </source>
</reference>
<organism evidence="10 11">
    <name type="scientific">Aromatoleum buckelii</name>
    <dbReference type="NCBI Taxonomy" id="200254"/>
    <lineage>
        <taxon>Bacteria</taxon>
        <taxon>Pseudomonadati</taxon>
        <taxon>Pseudomonadota</taxon>
        <taxon>Betaproteobacteria</taxon>
        <taxon>Rhodocyclales</taxon>
        <taxon>Rhodocyclaceae</taxon>
        <taxon>Aromatoleum</taxon>
    </lineage>
</organism>
<dbReference type="InterPro" id="IPR036291">
    <property type="entry name" value="NAD(P)-bd_dom_sf"/>
</dbReference>
<dbReference type="PIRSF" id="PIRSF000124">
    <property type="entry name" value="UDPglc_GDPman_dh"/>
    <property type="match status" value="1"/>
</dbReference>
<comment type="catalytic activity">
    <reaction evidence="7 8">
        <text>UDP-alpha-D-glucose + 2 NAD(+) + H2O = UDP-alpha-D-glucuronate + 2 NADH + 3 H(+)</text>
        <dbReference type="Rhea" id="RHEA:23596"/>
        <dbReference type="ChEBI" id="CHEBI:15377"/>
        <dbReference type="ChEBI" id="CHEBI:15378"/>
        <dbReference type="ChEBI" id="CHEBI:57540"/>
        <dbReference type="ChEBI" id="CHEBI:57945"/>
        <dbReference type="ChEBI" id="CHEBI:58052"/>
        <dbReference type="ChEBI" id="CHEBI:58885"/>
        <dbReference type="EC" id="1.1.1.22"/>
    </reaction>
</comment>